<keyword evidence="3" id="KW-1003">Cell membrane</keyword>
<evidence type="ECO:0000313" key="9">
    <source>
        <dbReference type="Proteomes" id="UP000185491"/>
    </source>
</evidence>
<dbReference type="RefSeq" id="WP_075736631.1">
    <property type="nucleotide sequence ID" value="NZ_CP009249.1"/>
</dbReference>
<evidence type="ECO:0000256" key="7">
    <source>
        <dbReference type="SAM" id="Phobius"/>
    </source>
</evidence>
<keyword evidence="9" id="KW-1185">Reference proteome</keyword>
<evidence type="ECO:0000256" key="4">
    <source>
        <dbReference type="ARBA" id="ARBA00022692"/>
    </source>
</evidence>
<dbReference type="AlphaFoldDB" id="A0A1L7D6I7"/>
<dbReference type="GO" id="GO:0005886">
    <property type="term" value="C:plasma membrane"/>
    <property type="evidence" value="ECO:0007669"/>
    <property type="project" value="UniProtKB-SubCell"/>
</dbReference>
<reference evidence="8 9" key="1">
    <citation type="submission" date="2014-08" db="EMBL/GenBank/DDBJ databases">
        <title>Complete genome sequence of Corynebacterium phocae M408/89/1(T)(=DSM 44612(T)), isolated from the common seal (Phoca vitulina).</title>
        <authorList>
            <person name="Ruckert C."/>
            <person name="Albersmeier A."/>
            <person name="Winkler A."/>
            <person name="Kalinowski J."/>
        </authorList>
    </citation>
    <scope>NUCLEOTIDE SEQUENCE [LARGE SCALE GENOMIC DNA]</scope>
    <source>
        <strain evidence="8 9">M408/89/1</strain>
    </source>
</reference>
<protein>
    <submittedName>
        <fullName evidence="8">Membrane protein</fullName>
    </submittedName>
</protein>
<organism evidence="8 9">
    <name type="scientific">Corynebacterium phocae</name>
    <dbReference type="NCBI Taxonomy" id="161895"/>
    <lineage>
        <taxon>Bacteria</taxon>
        <taxon>Bacillati</taxon>
        <taxon>Actinomycetota</taxon>
        <taxon>Actinomycetes</taxon>
        <taxon>Mycobacteriales</taxon>
        <taxon>Corynebacteriaceae</taxon>
        <taxon>Corynebacterium</taxon>
    </lineage>
</organism>
<evidence type="ECO:0000256" key="1">
    <source>
        <dbReference type="ARBA" id="ARBA00004651"/>
    </source>
</evidence>
<dbReference type="InterPro" id="IPR051907">
    <property type="entry name" value="DoxX-like_oxidoreductase"/>
</dbReference>
<dbReference type="KEGG" id="cpho:CPHO_08735"/>
<evidence type="ECO:0000256" key="3">
    <source>
        <dbReference type="ARBA" id="ARBA00022475"/>
    </source>
</evidence>
<dbReference type="Proteomes" id="UP000185491">
    <property type="component" value="Chromosome"/>
</dbReference>
<name>A0A1L7D6I7_9CORY</name>
<evidence type="ECO:0000256" key="2">
    <source>
        <dbReference type="ARBA" id="ARBA00006679"/>
    </source>
</evidence>
<dbReference type="PANTHER" id="PTHR33452">
    <property type="entry name" value="OXIDOREDUCTASE CATD-RELATED"/>
    <property type="match status" value="1"/>
</dbReference>
<evidence type="ECO:0000256" key="5">
    <source>
        <dbReference type="ARBA" id="ARBA00022989"/>
    </source>
</evidence>
<sequence length="137" mass="14364">MDRPAVRDAALLIFRAVLGLVFVAHGVDRIFFTGISATAAQFAQWSIPQPGISAWLAAVLEMVGGSLLVIGLLTTAVAGVLALLAAAAGYFVHFDNGIFYGHGGFEYPLVLTVSLLMIVVFGAGRASLDEVLSRVES</sequence>
<keyword evidence="4 7" id="KW-0812">Transmembrane</keyword>
<evidence type="ECO:0000256" key="6">
    <source>
        <dbReference type="ARBA" id="ARBA00023136"/>
    </source>
</evidence>
<comment type="subcellular location">
    <subcellularLocation>
        <location evidence="1">Cell membrane</location>
        <topology evidence="1">Multi-pass membrane protein</topology>
    </subcellularLocation>
</comment>
<accession>A0A1L7D6I7</accession>
<dbReference type="STRING" id="161895.CPHO_08735"/>
<feature type="transmembrane region" description="Helical" evidence="7">
    <location>
        <begin position="67"/>
        <end position="93"/>
    </location>
</feature>
<dbReference type="OrthoDB" id="1122432at2"/>
<proteinExistence type="inferred from homology"/>
<gene>
    <name evidence="8" type="ORF">CPHO_08735</name>
</gene>
<dbReference type="Pfam" id="PF07681">
    <property type="entry name" value="DoxX"/>
    <property type="match status" value="1"/>
</dbReference>
<keyword evidence="5 7" id="KW-1133">Transmembrane helix</keyword>
<keyword evidence="6 7" id="KW-0472">Membrane</keyword>
<comment type="similarity">
    <text evidence="2">Belongs to the DoxX family.</text>
</comment>
<dbReference type="PANTHER" id="PTHR33452:SF1">
    <property type="entry name" value="INNER MEMBRANE PROTEIN YPHA-RELATED"/>
    <property type="match status" value="1"/>
</dbReference>
<evidence type="ECO:0000313" key="8">
    <source>
        <dbReference type="EMBL" id="APT93758.1"/>
    </source>
</evidence>
<feature type="transmembrane region" description="Helical" evidence="7">
    <location>
        <begin position="105"/>
        <end position="124"/>
    </location>
</feature>
<dbReference type="EMBL" id="CP009249">
    <property type="protein sequence ID" value="APT93758.1"/>
    <property type="molecule type" value="Genomic_DNA"/>
</dbReference>
<dbReference type="InterPro" id="IPR032808">
    <property type="entry name" value="DoxX"/>
</dbReference>